<evidence type="ECO:0000256" key="2">
    <source>
        <dbReference type="ARBA" id="ARBA00022692"/>
    </source>
</evidence>
<dbReference type="EMBL" id="NPBQ01000050">
    <property type="protein sequence ID" value="PAD83765.1"/>
    <property type="molecule type" value="Genomic_DNA"/>
</dbReference>
<gene>
    <name evidence="5" type="ORF">CHH57_08185</name>
</gene>
<dbReference type="Gene3D" id="3.40.630.190">
    <property type="entry name" value="LCP protein"/>
    <property type="match status" value="1"/>
</dbReference>
<keyword evidence="3" id="KW-0735">Signal-anchor</keyword>
<dbReference type="NCBIfam" id="TIGR00350">
    <property type="entry name" value="lytR_cpsA_psr"/>
    <property type="match status" value="1"/>
</dbReference>
<evidence type="ECO:0000313" key="5">
    <source>
        <dbReference type="EMBL" id="PAD83765.1"/>
    </source>
</evidence>
<keyword evidence="2" id="KW-0812">Transmembrane</keyword>
<name>A0A268FEG6_NIACI</name>
<evidence type="ECO:0000313" key="6">
    <source>
        <dbReference type="Proteomes" id="UP000216961"/>
    </source>
</evidence>
<dbReference type="PANTHER" id="PTHR33392">
    <property type="entry name" value="POLYISOPRENYL-TEICHOIC ACID--PEPTIDOGLYCAN TEICHOIC ACID TRANSFERASE TAGU"/>
    <property type="match status" value="1"/>
</dbReference>
<evidence type="ECO:0000256" key="3">
    <source>
        <dbReference type="ARBA" id="ARBA00022968"/>
    </source>
</evidence>
<proteinExistence type="inferred from homology"/>
<dbReference type="RefSeq" id="WP_095329813.1">
    <property type="nucleotide sequence ID" value="NZ_CP026031.1"/>
</dbReference>
<protein>
    <submittedName>
        <fullName evidence="5">Transcriptional regulator LytR</fullName>
    </submittedName>
</protein>
<keyword evidence="4" id="KW-1133">Transmembrane helix</keyword>
<dbReference type="InterPro" id="IPR004474">
    <property type="entry name" value="LytR_CpsA_psr"/>
</dbReference>
<dbReference type="InterPro" id="IPR050922">
    <property type="entry name" value="LytR/CpsA/Psr_CW_biosynth"/>
</dbReference>
<dbReference type="GO" id="GO:0071555">
    <property type="term" value="P:cell wall organization"/>
    <property type="evidence" value="ECO:0007669"/>
    <property type="project" value="UniProtKB-KW"/>
</dbReference>
<evidence type="ECO:0000256" key="4">
    <source>
        <dbReference type="ARBA" id="ARBA00022989"/>
    </source>
</evidence>
<keyword evidence="4" id="KW-0472">Membrane</keyword>
<dbReference type="Pfam" id="PF03816">
    <property type="entry name" value="LytR_cpsA_psr"/>
    <property type="match status" value="1"/>
</dbReference>
<dbReference type="KEGG" id="bcir:C2I06_14975"/>
<organism evidence="5 6">
    <name type="scientific">Niallia circulans</name>
    <name type="common">Bacillus circulans</name>
    <dbReference type="NCBI Taxonomy" id="1397"/>
    <lineage>
        <taxon>Bacteria</taxon>
        <taxon>Bacillati</taxon>
        <taxon>Bacillota</taxon>
        <taxon>Bacilli</taxon>
        <taxon>Bacillales</taxon>
        <taxon>Bacillaceae</taxon>
        <taxon>Niallia</taxon>
    </lineage>
</organism>
<dbReference type="PANTHER" id="PTHR33392:SF6">
    <property type="entry name" value="POLYISOPRENYL-TEICHOIC ACID--PEPTIDOGLYCAN TEICHOIC ACID TRANSFERASE TAGU"/>
    <property type="match status" value="1"/>
</dbReference>
<sequence length="312" mass="35323">MRTRKSKKKKIWITLGVIIGILVIGLGSYVFYLYHSVEETANKMYNPLEGDSNLEKKAREEKLDNTKPISILLMGVDERKGDVGRSDTLIVMTLNPNKDKMQMVSIPRDTKTEIIGDGRVTKINSAYAYGGVKMAKDTVENFTGVKMDYYIQVNMEALSDLVDAIGGITVQNDLDWIDEGYYKKGYHYKKGTLTLDGPQTLGFVRMRHLDPNGDFGRNDRQREVITAIIDKATGISTVAHFDEILDALGVNVKTNITFDQMMTIQKNYRDVRKSVEQYEVKGQGTPPGQTYYLNVPEEEKTKVHDMLSENLQ</sequence>
<comment type="caution">
    <text evidence="5">The sequence shown here is derived from an EMBL/GenBank/DDBJ whole genome shotgun (WGS) entry which is preliminary data.</text>
</comment>
<dbReference type="Proteomes" id="UP000216961">
    <property type="component" value="Unassembled WGS sequence"/>
</dbReference>
<accession>A0A268FEG6</accession>
<reference evidence="5 6" key="1">
    <citation type="submission" date="2017-07" db="EMBL/GenBank/DDBJ databases">
        <title>Isolation and whole genome analysis of endospore-forming bacteria from heroin.</title>
        <authorList>
            <person name="Kalinowski J."/>
            <person name="Ahrens B."/>
            <person name="Al-Dilaimi A."/>
            <person name="Winkler A."/>
            <person name="Wibberg D."/>
            <person name="Schleenbecker U."/>
            <person name="Ruckert C."/>
            <person name="Wolfel R."/>
            <person name="Grass G."/>
        </authorList>
    </citation>
    <scope>NUCLEOTIDE SEQUENCE [LARGE SCALE GENOMIC DNA]</scope>
    <source>
        <strain evidence="5 6">7521-2</strain>
    </source>
</reference>
<evidence type="ECO:0000256" key="1">
    <source>
        <dbReference type="ARBA" id="ARBA00006068"/>
    </source>
</evidence>
<dbReference type="AlphaFoldDB" id="A0A268FEG6"/>
<comment type="similarity">
    <text evidence="1">Belongs to the LytR/CpsA/Psr (LCP) family.</text>
</comment>